<dbReference type="RefSeq" id="WP_377937764.1">
    <property type="nucleotide sequence ID" value="NZ_JBHTHQ010000008.1"/>
</dbReference>
<accession>A0ABW2Y247</accession>
<name>A0ABW2Y247_9BIFI</name>
<comment type="caution">
    <text evidence="2">The sequence shown here is derived from an EMBL/GenBank/DDBJ whole genome shotgun (WGS) entry which is preliminary data.</text>
</comment>
<reference evidence="3" key="1">
    <citation type="journal article" date="2019" name="Int. J. Syst. Evol. Microbiol.">
        <title>The Global Catalogue of Microorganisms (GCM) 10K type strain sequencing project: providing services to taxonomists for standard genome sequencing and annotation.</title>
        <authorList>
            <consortium name="The Broad Institute Genomics Platform"/>
            <consortium name="The Broad Institute Genome Sequencing Center for Infectious Disease"/>
            <person name="Wu L."/>
            <person name="Ma J."/>
        </authorList>
    </citation>
    <scope>NUCLEOTIDE SEQUENCE [LARGE SCALE GENOMIC DNA]</scope>
    <source>
        <strain evidence="3">CCM 8604</strain>
    </source>
</reference>
<organism evidence="2 3">
    <name type="scientific">Alloscardovia venturai</name>
    <dbReference type="NCBI Taxonomy" id="1769421"/>
    <lineage>
        <taxon>Bacteria</taxon>
        <taxon>Bacillati</taxon>
        <taxon>Actinomycetota</taxon>
        <taxon>Actinomycetes</taxon>
        <taxon>Bifidobacteriales</taxon>
        <taxon>Bifidobacteriaceae</taxon>
        <taxon>Alloscardovia</taxon>
    </lineage>
</organism>
<evidence type="ECO:0000313" key="2">
    <source>
        <dbReference type="EMBL" id="MFD0704333.1"/>
    </source>
</evidence>
<evidence type="ECO:0000313" key="3">
    <source>
        <dbReference type="Proteomes" id="UP001597036"/>
    </source>
</evidence>
<dbReference type="EMBL" id="JBHTHQ010000008">
    <property type="protein sequence ID" value="MFD0704333.1"/>
    <property type="molecule type" value="Genomic_DNA"/>
</dbReference>
<gene>
    <name evidence="2" type="ORF">ACFQY8_01010</name>
</gene>
<keyword evidence="1" id="KW-0175">Coiled coil</keyword>
<protein>
    <submittedName>
        <fullName evidence="2">Uncharacterized protein</fullName>
    </submittedName>
</protein>
<feature type="coiled-coil region" evidence="1">
    <location>
        <begin position="41"/>
        <end position="68"/>
    </location>
</feature>
<dbReference type="Proteomes" id="UP001597036">
    <property type="component" value="Unassembled WGS sequence"/>
</dbReference>
<proteinExistence type="predicted"/>
<evidence type="ECO:0000256" key="1">
    <source>
        <dbReference type="SAM" id="Coils"/>
    </source>
</evidence>
<sequence>MTQPIKMILPANPLTGYGYKPLTTFWEEFSIADPFGSNAIRDTYKRALKEWKNDYKKMTELVMVLNNKIWEHYHTSPQLARTYTELWHELDQWCDSTFTNEQKTYYYTTTD</sequence>
<keyword evidence="3" id="KW-1185">Reference proteome</keyword>